<protein>
    <recommendedName>
        <fullName evidence="3">RNase H type-1 domain-containing protein</fullName>
    </recommendedName>
</protein>
<reference evidence="1 2" key="1">
    <citation type="journal article" date="2021" name="Plant Biotechnol. J.">
        <title>Multi-omics assisted identification of the key and species-specific regulatory components of drought-tolerant mechanisms in Gossypium stocksii.</title>
        <authorList>
            <person name="Yu D."/>
            <person name="Ke L."/>
            <person name="Zhang D."/>
            <person name="Wu Y."/>
            <person name="Sun Y."/>
            <person name="Mei J."/>
            <person name="Sun J."/>
            <person name="Sun Y."/>
        </authorList>
    </citation>
    <scope>NUCLEOTIDE SEQUENCE [LARGE SCALE GENOMIC DNA]</scope>
    <source>
        <strain evidence="2">cv. E1</strain>
        <tissue evidence="1">Leaf</tissue>
    </source>
</reference>
<dbReference type="OrthoDB" id="1427310at2759"/>
<name>A0A9D3U7W7_9ROSI</name>
<evidence type="ECO:0000313" key="2">
    <source>
        <dbReference type="Proteomes" id="UP000828251"/>
    </source>
</evidence>
<organism evidence="1 2">
    <name type="scientific">Gossypium stocksii</name>
    <dbReference type="NCBI Taxonomy" id="47602"/>
    <lineage>
        <taxon>Eukaryota</taxon>
        <taxon>Viridiplantae</taxon>
        <taxon>Streptophyta</taxon>
        <taxon>Embryophyta</taxon>
        <taxon>Tracheophyta</taxon>
        <taxon>Spermatophyta</taxon>
        <taxon>Magnoliopsida</taxon>
        <taxon>eudicotyledons</taxon>
        <taxon>Gunneridae</taxon>
        <taxon>Pentapetalae</taxon>
        <taxon>rosids</taxon>
        <taxon>malvids</taxon>
        <taxon>Malvales</taxon>
        <taxon>Malvaceae</taxon>
        <taxon>Malvoideae</taxon>
        <taxon>Gossypium</taxon>
    </lineage>
</organism>
<dbReference type="AlphaFoldDB" id="A0A9D3U7W7"/>
<proteinExistence type="predicted"/>
<evidence type="ECO:0008006" key="3">
    <source>
        <dbReference type="Google" id="ProtNLM"/>
    </source>
</evidence>
<dbReference type="Proteomes" id="UP000828251">
    <property type="component" value="Unassembled WGS sequence"/>
</dbReference>
<dbReference type="EMBL" id="JAIQCV010000013">
    <property type="protein sequence ID" value="KAH1031497.1"/>
    <property type="molecule type" value="Genomic_DNA"/>
</dbReference>
<feature type="non-terminal residue" evidence="1">
    <location>
        <position position="74"/>
    </location>
</feature>
<comment type="caution">
    <text evidence="1">The sequence shown here is derived from an EMBL/GenBank/DDBJ whole genome shotgun (WGS) entry which is preliminary data.</text>
</comment>
<sequence>MSVEEAKCVAFVESSNVARKLKINEHVLFETDHVGLVNKLNNLPNDVTIIGAQIKECIAALNFFKFAKLIWTER</sequence>
<accession>A0A9D3U7W7</accession>
<gene>
    <name evidence="1" type="ORF">J1N35_043671</name>
</gene>
<evidence type="ECO:0000313" key="1">
    <source>
        <dbReference type="EMBL" id="KAH1031497.1"/>
    </source>
</evidence>
<keyword evidence="2" id="KW-1185">Reference proteome</keyword>